<feature type="repeat" description="ANK" evidence="3">
    <location>
        <begin position="591"/>
        <end position="623"/>
    </location>
</feature>
<dbReference type="SMART" id="SM00248">
    <property type="entry name" value="ANK"/>
    <property type="match status" value="4"/>
</dbReference>
<feature type="region of interest" description="Disordered" evidence="4">
    <location>
        <begin position="1"/>
        <end position="29"/>
    </location>
</feature>
<dbReference type="PROSITE" id="PS50297">
    <property type="entry name" value="ANK_REP_REGION"/>
    <property type="match status" value="2"/>
</dbReference>
<feature type="region of interest" description="Disordered" evidence="4">
    <location>
        <begin position="710"/>
        <end position="730"/>
    </location>
</feature>
<feature type="compositionally biased region" description="Polar residues" evidence="4">
    <location>
        <begin position="17"/>
        <end position="29"/>
    </location>
</feature>
<organism evidence="5 6">
    <name type="scientific">Elasticomyces elasticus</name>
    <dbReference type="NCBI Taxonomy" id="574655"/>
    <lineage>
        <taxon>Eukaryota</taxon>
        <taxon>Fungi</taxon>
        <taxon>Dikarya</taxon>
        <taxon>Ascomycota</taxon>
        <taxon>Pezizomycotina</taxon>
        <taxon>Dothideomycetes</taxon>
        <taxon>Dothideomycetidae</taxon>
        <taxon>Mycosphaerellales</taxon>
        <taxon>Teratosphaeriaceae</taxon>
        <taxon>Elasticomyces</taxon>
    </lineage>
</organism>
<evidence type="ECO:0000256" key="1">
    <source>
        <dbReference type="ARBA" id="ARBA00022737"/>
    </source>
</evidence>
<gene>
    <name evidence="5" type="ORF">LTR97_003448</name>
</gene>
<evidence type="ECO:0000313" key="5">
    <source>
        <dbReference type="EMBL" id="KAK5704430.1"/>
    </source>
</evidence>
<evidence type="ECO:0000313" key="6">
    <source>
        <dbReference type="Proteomes" id="UP001310594"/>
    </source>
</evidence>
<dbReference type="InterPro" id="IPR002110">
    <property type="entry name" value="Ankyrin_rpt"/>
</dbReference>
<evidence type="ECO:0000256" key="4">
    <source>
        <dbReference type="SAM" id="MobiDB-lite"/>
    </source>
</evidence>
<evidence type="ECO:0008006" key="7">
    <source>
        <dbReference type="Google" id="ProtNLM"/>
    </source>
</evidence>
<keyword evidence="1" id="KW-0677">Repeat</keyword>
<dbReference type="AlphaFoldDB" id="A0AAN7WEH7"/>
<feature type="region of interest" description="Disordered" evidence="4">
    <location>
        <begin position="138"/>
        <end position="191"/>
    </location>
</feature>
<name>A0AAN7WEH7_9PEZI</name>
<feature type="repeat" description="ANK" evidence="3">
    <location>
        <begin position="492"/>
        <end position="528"/>
    </location>
</feature>
<evidence type="ECO:0000256" key="2">
    <source>
        <dbReference type="ARBA" id="ARBA00023043"/>
    </source>
</evidence>
<feature type="compositionally biased region" description="Low complexity" evidence="4">
    <location>
        <begin position="267"/>
        <end position="284"/>
    </location>
</feature>
<reference evidence="5" key="1">
    <citation type="submission" date="2023-08" db="EMBL/GenBank/DDBJ databases">
        <title>Black Yeasts Isolated from many extreme environments.</title>
        <authorList>
            <person name="Coleine C."/>
            <person name="Stajich J.E."/>
            <person name="Selbmann L."/>
        </authorList>
    </citation>
    <scope>NUCLEOTIDE SEQUENCE</scope>
    <source>
        <strain evidence="5">CCFEE 5810</strain>
    </source>
</reference>
<dbReference type="InterPro" id="IPR036770">
    <property type="entry name" value="Ankyrin_rpt-contain_sf"/>
</dbReference>
<dbReference type="SUPFAM" id="SSF48403">
    <property type="entry name" value="Ankyrin repeat"/>
    <property type="match status" value="1"/>
</dbReference>
<evidence type="ECO:0000256" key="3">
    <source>
        <dbReference type="PROSITE-ProRule" id="PRU00023"/>
    </source>
</evidence>
<feature type="compositionally biased region" description="Basic and acidic residues" evidence="4">
    <location>
        <begin position="235"/>
        <end position="245"/>
    </location>
</feature>
<keyword evidence="2 3" id="KW-0040">ANK repeat</keyword>
<feature type="region of interest" description="Disordered" evidence="4">
    <location>
        <begin position="209"/>
        <end position="291"/>
    </location>
</feature>
<dbReference type="PROSITE" id="PS50088">
    <property type="entry name" value="ANK_REPEAT"/>
    <property type="match status" value="2"/>
</dbReference>
<accession>A0AAN7WEH7</accession>
<dbReference type="Gene3D" id="1.25.40.20">
    <property type="entry name" value="Ankyrin repeat-containing domain"/>
    <property type="match status" value="2"/>
</dbReference>
<feature type="compositionally biased region" description="Polar residues" evidence="4">
    <location>
        <begin position="224"/>
        <end position="234"/>
    </location>
</feature>
<protein>
    <recommendedName>
        <fullName evidence="7">Ankyrin</fullName>
    </recommendedName>
</protein>
<proteinExistence type="predicted"/>
<dbReference type="EMBL" id="JAVRQU010000004">
    <property type="protein sequence ID" value="KAK5704430.1"/>
    <property type="molecule type" value="Genomic_DNA"/>
</dbReference>
<dbReference type="PANTHER" id="PTHR24198:SF165">
    <property type="entry name" value="ANKYRIN REPEAT-CONTAINING PROTEIN-RELATED"/>
    <property type="match status" value="1"/>
</dbReference>
<dbReference type="Pfam" id="PF12796">
    <property type="entry name" value="Ank_2"/>
    <property type="match status" value="2"/>
</dbReference>
<sequence length="759" mass="82493">MSSQDLHMLPGNFPRSAPNSDIDANSYCSDNLPEDQIRLVWPRISGADTLEYSSSNSDKAGSDSLAEEPVINLVEDGASDDSDYDLDQPLDIVAEDKAVHALESIEEFDEPADFAPTQLSTSDHEHVCEATSCATAAVPDPVRSNSNGRPDSPIHTLSRLPEQPEQRSLDSVLTRSSGKGGPAHQSPVDFEEPLARTVQFVVAKLDSNSPANADWRSMDRSQKHSFTALGNETKTSSKDKTEMPRRSSFIHTVADESVARTTSEVPSGRTSMLRTRTSRRSTSTPGKDDRNGFIRFFAEPFAQRNVAITNANASKRRAEGRARFELVTAGLSQLDVSRSNGPAPLSRDNLSALGQQSQARAYPLSENDQVKGSAQPVDIAALSPARSIENAWKAMEAAESVATTRMSESTKKMLSSLPTKYFDSDRNMLERFCNSGNAPAVKCLLERRCNAGTRTKPRPRPLVLAIKGASQNHYKCAKALIEAKCDVNARCNGTTPLHRLIEQPWYEGRDRLLAHLLAAGAEVNARDSSDNANGLMRPLKYRGNGGDYPLLKIFAGSQDSCLEDYKVGTLVLLLHPKIPTMVDINVVQLTTGNTALHLAVRRRSAVAVAMLIHRGADVNAVNASGITPLLVAASQWVGELIDEQAMILEYLLEQKEIDVNVRGGSPQASALHQAVKDDTDRSVRDWLSEHWATRDPATYAQLSELLERPAETSKTASLAPTEATQPEGTIAESTWGYVTNLWPGSGNPLQSSSTVEIAG</sequence>
<dbReference type="PANTHER" id="PTHR24198">
    <property type="entry name" value="ANKYRIN REPEAT AND PROTEIN KINASE DOMAIN-CONTAINING PROTEIN"/>
    <property type="match status" value="1"/>
</dbReference>
<dbReference type="Proteomes" id="UP001310594">
    <property type="component" value="Unassembled WGS sequence"/>
</dbReference>
<feature type="compositionally biased region" description="Polar residues" evidence="4">
    <location>
        <begin position="712"/>
        <end position="727"/>
    </location>
</feature>
<comment type="caution">
    <text evidence="5">The sequence shown here is derived from an EMBL/GenBank/DDBJ whole genome shotgun (WGS) entry which is preliminary data.</text>
</comment>